<dbReference type="PANTHER" id="PTHR47839:SF1">
    <property type="entry name" value="DOMAIN PROTEIN, PUTATIVE (AFU_ORTHOLOGUE AFUA_6G04830)-RELATED"/>
    <property type="match status" value="1"/>
</dbReference>
<dbReference type="EMBL" id="SGPM01000903">
    <property type="protein sequence ID" value="THH14700.1"/>
    <property type="molecule type" value="Genomic_DNA"/>
</dbReference>
<dbReference type="Gene3D" id="3.30.565.10">
    <property type="entry name" value="Histidine kinase-like ATPase, C-terminal domain"/>
    <property type="match status" value="1"/>
</dbReference>
<dbReference type="SUPFAM" id="SSF55874">
    <property type="entry name" value="ATPase domain of HSP90 chaperone/DNA topoisomerase II/histidine kinase"/>
    <property type="match status" value="1"/>
</dbReference>
<evidence type="ECO:0000313" key="1">
    <source>
        <dbReference type="EMBL" id="THH14700.1"/>
    </source>
</evidence>
<dbReference type="InterPro" id="IPR036890">
    <property type="entry name" value="HATPase_C_sf"/>
</dbReference>
<evidence type="ECO:0000313" key="2">
    <source>
        <dbReference type="Proteomes" id="UP000308730"/>
    </source>
</evidence>
<feature type="non-terminal residue" evidence="1">
    <location>
        <position position="97"/>
    </location>
</feature>
<dbReference type="PANTHER" id="PTHR47839">
    <property type="entry name" value="DOMAIN PROTEIN, PUTATIVE (AFU_ORTHOLOGUE AFUA_6G04830)-RELATED"/>
    <property type="match status" value="1"/>
</dbReference>
<sequence length="97" mass="11036">MATAKEALWESGHDESVEVNQRALIDKVLARYSGEFTVFRELLQNSSDAASKRVEIHFETEAYLAHKNSENGEGPSGEWKLPDLKTTKVHQWSFKND</sequence>
<name>A0A4S4LWI9_9APHY</name>
<dbReference type="Proteomes" id="UP000308730">
    <property type="component" value="Unassembled WGS sequence"/>
</dbReference>
<keyword evidence="2" id="KW-1185">Reference proteome</keyword>
<comment type="caution">
    <text evidence="1">The sequence shown here is derived from an EMBL/GenBank/DDBJ whole genome shotgun (WGS) entry which is preliminary data.</text>
</comment>
<gene>
    <name evidence="1" type="ORF">EUX98_g9575</name>
</gene>
<dbReference type="OrthoDB" id="10031156at2759"/>
<protein>
    <submittedName>
        <fullName evidence="1">Uncharacterized protein</fullName>
    </submittedName>
</protein>
<proteinExistence type="predicted"/>
<accession>A0A4S4LWI9</accession>
<organism evidence="1 2">
    <name type="scientific">Antrodiella citrinella</name>
    <dbReference type="NCBI Taxonomy" id="2447956"/>
    <lineage>
        <taxon>Eukaryota</taxon>
        <taxon>Fungi</taxon>
        <taxon>Dikarya</taxon>
        <taxon>Basidiomycota</taxon>
        <taxon>Agaricomycotina</taxon>
        <taxon>Agaricomycetes</taxon>
        <taxon>Polyporales</taxon>
        <taxon>Steccherinaceae</taxon>
        <taxon>Antrodiella</taxon>
    </lineage>
</organism>
<dbReference type="AlphaFoldDB" id="A0A4S4LWI9"/>
<reference evidence="1 2" key="1">
    <citation type="submission" date="2019-02" db="EMBL/GenBank/DDBJ databases">
        <title>Genome sequencing of the rare red list fungi Antrodiella citrinella (Flaviporus citrinellus).</title>
        <authorList>
            <person name="Buettner E."/>
            <person name="Kellner H."/>
        </authorList>
    </citation>
    <scope>NUCLEOTIDE SEQUENCE [LARGE SCALE GENOMIC DNA]</scope>
    <source>
        <strain evidence="1 2">DSM 108506</strain>
    </source>
</reference>